<evidence type="ECO:0000256" key="1">
    <source>
        <dbReference type="SAM" id="Phobius"/>
    </source>
</evidence>
<protein>
    <submittedName>
        <fullName evidence="2">Uncharacterized protein</fullName>
    </submittedName>
</protein>
<dbReference type="Proteomes" id="UP000321306">
    <property type="component" value="Unassembled WGS sequence"/>
</dbReference>
<name>A0A511N969_DEIC1</name>
<organism evidence="2 3">
    <name type="scientific">Deinococcus cellulosilyticus (strain DSM 18568 / NBRC 106333 / KACC 11606 / 5516J-15)</name>
    <dbReference type="NCBI Taxonomy" id="1223518"/>
    <lineage>
        <taxon>Bacteria</taxon>
        <taxon>Thermotogati</taxon>
        <taxon>Deinococcota</taxon>
        <taxon>Deinococci</taxon>
        <taxon>Deinococcales</taxon>
        <taxon>Deinococcaceae</taxon>
        <taxon>Deinococcus</taxon>
    </lineage>
</organism>
<comment type="caution">
    <text evidence="2">The sequence shown here is derived from an EMBL/GenBank/DDBJ whole genome shotgun (WGS) entry which is preliminary data.</text>
</comment>
<dbReference type="EMBL" id="BJXB01000033">
    <property type="protein sequence ID" value="GEM49374.1"/>
    <property type="molecule type" value="Genomic_DNA"/>
</dbReference>
<reference evidence="2 3" key="1">
    <citation type="submission" date="2019-07" db="EMBL/GenBank/DDBJ databases">
        <title>Whole genome shotgun sequence of Deinococcus cellulosilyticus NBRC 106333.</title>
        <authorList>
            <person name="Hosoyama A."/>
            <person name="Uohara A."/>
            <person name="Ohji S."/>
            <person name="Ichikawa N."/>
        </authorList>
    </citation>
    <scope>NUCLEOTIDE SEQUENCE [LARGE SCALE GENOMIC DNA]</scope>
    <source>
        <strain evidence="2 3">NBRC 106333</strain>
    </source>
</reference>
<evidence type="ECO:0000313" key="3">
    <source>
        <dbReference type="Proteomes" id="UP000321306"/>
    </source>
</evidence>
<evidence type="ECO:0000313" key="2">
    <source>
        <dbReference type="EMBL" id="GEM49374.1"/>
    </source>
</evidence>
<gene>
    <name evidence="2" type="ORF">DC3_50090</name>
</gene>
<proteinExistence type="predicted"/>
<keyword evidence="1" id="KW-0812">Transmembrane</keyword>
<sequence length="65" mass="6848">MGQDGRALALLPLMVLCTLPFGFDIVKQFQNLPPITAVVAVALIALALIPVPAQLLRPKAEGDTP</sequence>
<dbReference type="AlphaFoldDB" id="A0A511N969"/>
<feature type="transmembrane region" description="Helical" evidence="1">
    <location>
        <begin position="32"/>
        <end position="51"/>
    </location>
</feature>
<keyword evidence="3" id="KW-1185">Reference proteome</keyword>
<keyword evidence="1" id="KW-0472">Membrane</keyword>
<accession>A0A511N969</accession>
<keyword evidence="1" id="KW-1133">Transmembrane helix</keyword>